<comment type="caution">
    <text evidence="2">The sequence shown here is derived from an EMBL/GenBank/DDBJ whole genome shotgun (WGS) entry which is preliminary data.</text>
</comment>
<feature type="region of interest" description="Disordered" evidence="1">
    <location>
        <begin position="211"/>
        <end position="236"/>
    </location>
</feature>
<dbReference type="EMBL" id="JAVTTP010000001">
    <property type="protein sequence ID" value="MDT7829294.1"/>
    <property type="molecule type" value="Genomic_DNA"/>
</dbReference>
<evidence type="ECO:0000313" key="2">
    <source>
        <dbReference type="EMBL" id="MDT7829294.1"/>
    </source>
</evidence>
<sequence>MSPKDLTYLLRHPDKVVSPVQTNQLEEILEEFPYFQAARSLHLKGLKSLNSFKYNNALKVTAAYTTDREVLFDLITSEVFLQNRIADSLSDTPTPVDDIEVAFPEVVPGRSGEIPPQQIGNSVHLDSGENTPKDTSGKDVIQEESLPFTKAEADALLDPKLFASKDPQIDAAISEEKKQARKKLELGEPLPFTKKEKYSFSEWLQLSTAKPVKRKQKRSNDRKTDGRRRDAIDSVLEKNPEKSKKFELIDKFIADNPKIKPEKEAPKVIIGDSVKFDQKELMTETLAKVYLEQKKYKKAIQAYKILSLKYPEKSGFFADRIKSVERLKTDNA</sequence>
<reference evidence="2 3" key="1">
    <citation type="submission" date="2023-09" db="EMBL/GenBank/DDBJ databases">
        <title>Novel taxa isolated from Blanes Bay.</title>
        <authorList>
            <person name="Rey-Velasco X."/>
            <person name="Lucena T."/>
        </authorList>
    </citation>
    <scope>NUCLEOTIDE SEQUENCE [LARGE SCALE GENOMIC DNA]</scope>
    <source>
        <strain evidence="2 3">S334</strain>
    </source>
</reference>
<gene>
    <name evidence="2" type="ORF">RQM65_11505</name>
</gene>
<organism evidence="2 3">
    <name type="scientific">Pricia mediterranea</name>
    <dbReference type="NCBI Taxonomy" id="3076079"/>
    <lineage>
        <taxon>Bacteria</taxon>
        <taxon>Pseudomonadati</taxon>
        <taxon>Bacteroidota</taxon>
        <taxon>Flavobacteriia</taxon>
        <taxon>Flavobacteriales</taxon>
        <taxon>Flavobacteriaceae</taxon>
        <taxon>Pricia</taxon>
    </lineage>
</organism>
<feature type="region of interest" description="Disordered" evidence="1">
    <location>
        <begin position="110"/>
        <end position="138"/>
    </location>
</feature>
<evidence type="ECO:0000313" key="3">
    <source>
        <dbReference type="Proteomes" id="UP001250656"/>
    </source>
</evidence>
<accession>A0ABU3L6D4</accession>
<protein>
    <recommendedName>
        <fullName evidence="4">Tetratricopeptide repeat protein</fullName>
    </recommendedName>
</protein>
<evidence type="ECO:0008006" key="4">
    <source>
        <dbReference type="Google" id="ProtNLM"/>
    </source>
</evidence>
<proteinExistence type="predicted"/>
<feature type="compositionally biased region" description="Basic and acidic residues" evidence="1">
    <location>
        <begin position="218"/>
        <end position="236"/>
    </location>
</feature>
<dbReference type="Proteomes" id="UP001250656">
    <property type="component" value="Unassembled WGS sequence"/>
</dbReference>
<name>A0ABU3L6D4_9FLAO</name>
<evidence type="ECO:0000256" key="1">
    <source>
        <dbReference type="SAM" id="MobiDB-lite"/>
    </source>
</evidence>
<keyword evidence="3" id="KW-1185">Reference proteome</keyword>
<dbReference type="RefSeq" id="WP_314015139.1">
    <property type="nucleotide sequence ID" value="NZ_JAVTTP010000001.1"/>
</dbReference>